<name>A0AAD3P5Y3_NEPGR</name>
<dbReference type="Proteomes" id="UP001279734">
    <property type="component" value="Unassembled WGS sequence"/>
</dbReference>
<evidence type="ECO:0000313" key="3">
    <source>
        <dbReference type="Proteomes" id="UP001279734"/>
    </source>
</evidence>
<evidence type="ECO:0000256" key="1">
    <source>
        <dbReference type="SAM" id="MobiDB-lite"/>
    </source>
</evidence>
<proteinExistence type="predicted"/>
<sequence>MEARVSPSNCNSYLSALTNSGKRSSIKGFFFSLPTSPTTGISRTPSGFESEPNGINEEFEFEFEFGESQRFFLGNGGDKNKQNLLQNGEFFPAISYADELFDEGKVLPLKLPPRLQHASSDNKHGNRGSTASSPGSRMPFVHRTLWNDNFDPFTAALEKVKDDEKMLQIKDNQRASWGNNRMGMPLNIAKAPDTGLERLVKGTTASVFVPAVRTQERVDAVESPDMVKAWRWKIKRLFTRNGSLGRPVDGDRSYSSSAIVEMCRALKTLHRPRLFLCMSFGHRSPQNKRHFFH</sequence>
<comment type="caution">
    <text evidence="2">The sequence shown here is derived from an EMBL/GenBank/DDBJ whole genome shotgun (WGS) entry which is preliminary data.</text>
</comment>
<accession>A0AAD3P5Y3</accession>
<dbReference type="EMBL" id="BSYO01000001">
    <property type="protein sequence ID" value="GMG99981.1"/>
    <property type="molecule type" value="Genomic_DNA"/>
</dbReference>
<evidence type="ECO:0000313" key="2">
    <source>
        <dbReference type="EMBL" id="GMG99981.1"/>
    </source>
</evidence>
<protein>
    <submittedName>
        <fullName evidence="2">Uncharacterized protein</fullName>
    </submittedName>
</protein>
<keyword evidence="3" id="KW-1185">Reference proteome</keyword>
<feature type="region of interest" description="Disordered" evidence="1">
    <location>
        <begin position="115"/>
        <end position="138"/>
    </location>
</feature>
<gene>
    <name evidence="2" type="ORF">Nepgr_001821</name>
</gene>
<organism evidence="2 3">
    <name type="scientific">Nepenthes gracilis</name>
    <name type="common">Slender pitcher plant</name>
    <dbReference type="NCBI Taxonomy" id="150966"/>
    <lineage>
        <taxon>Eukaryota</taxon>
        <taxon>Viridiplantae</taxon>
        <taxon>Streptophyta</taxon>
        <taxon>Embryophyta</taxon>
        <taxon>Tracheophyta</taxon>
        <taxon>Spermatophyta</taxon>
        <taxon>Magnoliopsida</taxon>
        <taxon>eudicotyledons</taxon>
        <taxon>Gunneridae</taxon>
        <taxon>Pentapetalae</taxon>
        <taxon>Caryophyllales</taxon>
        <taxon>Nepenthaceae</taxon>
        <taxon>Nepenthes</taxon>
    </lineage>
</organism>
<reference evidence="2" key="1">
    <citation type="submission" date="2023-05" db="EMBL/GenBank/DDBJ databases">
        <title>Nepenthes gracilis genome sequencing.</title>
        <authorList>
            <person name="Fukushima K."/>
        </authorList>
    </citation>
    <scope>NUCLEOTIDE SEQUENCE</scope>
    <source>
        <strain evidence="2">SING2019-196</strain>
    </source>
</reference>
<dbReference type="AlphaFoldDB" id="A0AAD3P5Y3"/>